<keyword evidence="5" id="KW-1185">Reference proteome</keyword>
<evidence type="ECO:0000313" key="5">
    <source>
        <dbReference type="Proteomes" id="UP001148125"/>
    </source>
</evidence>
<comment type="caution">
    <text evidence="4">The sequence shown here is derived from an EMBL/GenBank/DDBJ whole genome shotgun (WGS) entry which is preliminary data.</text>
</comment>
<evidence type="ECO:0000259" key="2">
    <source>
        <dbReference type="Pfam" id="PF01408"/>
    </source>
</evidence>
<dbReference type="InterPro" id="IPR050463">
    <property type="entry name" value="Gfo/Idh/MocA_oxidrdct_glycsds"/>
</dbReference>
<dbReference type="InterPro" id="IPR055170">
    <property type="entry name" value="GFO_IDH_MocA-like_dom"/>
</dbReference>
<reference evidence="4" key="1">
    <citation type="submission" date="2024-05" db="EMBL/GenBank/DDBJ databases">
        <title>Alkalihalobacillus sp. strain MEB203 novel alkaliphilic bacterium from Lonar Lake, India.</title>
        <authorList>
            <person name="Joshi A."/>
            <person name="Thite S."/>
            <person name="Mengade P."/>
        </authorList>
    </citation>
    <scope>NUCLEOTIDE SEQUENCE</scope>
    <source>
        <strain evidence="4">MEB 203</strain>
    </source>
</reference>
<dbReference type="InterPro" id="IPR000683">
    <property type="entry name" value="Gfo/Idh/MocA-like_OxRdtase_N"/>
</dbReference>
<dbReference type="Gene3D" id="3.30.360.10">
    <property type="entry name" value="Dihydrodipicolinate Reductase, domain 2"/>
    <property type="match status" value="1"/>
</dbReference>
<dbReference type="SUPFAM" id="SSF55347">
    <property type="entry name" value="Glyceraldehyde-3-phosphate dehydrogenase-like, C-terminal domain"/>
    <property type="match status" value="1"/>
</dbReference>
<dbReference type="Gene3D" id="3.40.50.720">
    <property type="entry name" value="NAD(P)-binding Rossmann-like Domain"/>
    <property type="match status" value="1"/>
</dbReference>
<dbReference type="Proteomes" id="UP001148125">
    <property type="component" value="Unassembled WGS sequence"/>
</dbReference>
<protein>
    <submittedName>
        <fullName evidence="4">Gfo/Idh/MocA family oxidoreductase</fullName>
    </submittedName>
</protein>
<sequence length="322" mass="35836">MKKVGIIGLGVVGQRLIKEFRANPHTEIDAVCDVNKTLAAETADACGGVTALTDFEELVQRESIDIVYVAVPPAYHHAVVLAAIANGKHVLCEKPLANSLQEAEEMLAKAEQANVVHAIHFPLPYNAPFTTIKERVEKEELGDVRRISLKLHFDVWPRVWQQTPWIGTREQGGFIREILPHYLQMIVHMFGKVTKVDAQIEFPEDQEKSEIGLIARLTLENGLQVLVDGLVGQAEKEKIAFTIHGTNQTIALEDWRIVKQAQRGEELTIVEPSDLTPSPVDLIDEFVKAAEGEEAFLIDFKEGLLVQEVLESLLTSNKTAEK</sequence>
<accession>A0ABT5VJF2</accession>
<keyword evidence="1" id="KW-0560">Oxidoreductase</keyword>
<organism evidence="4 5">
    <name type="scientific">Alkalihalobacterium chitinilyticum</name>
    <dbReference type="NCBI Taxonomy" id="2980103"/>
    <lineage>
        <taxon>Bacteria</taxon>
        <taxon>Bacillati</taxon>
        <taxon>Bacillota</taxon>
        <taxon>Bacilli</taxon>
        <taxon>Bacillales</taxon>
        <taxon>Bacillaceae</taxon>
        <taxon>Alkalihalobacterium</taxon>
    </lineage>
</organism>
<dbReference type="PANTHER" id="PTHR43818">
    <property type="entry name" value="BCDNA.GH03377"/>
    <property type="match status" value="1"/>
</dbReference>
<dbReference type="Pfam" id="PF22725">
    <property type="entry name" value="GFO_IDH_MocA_C3"/>
    <property type="match status" value="1"/>
</dbReference>
<evidence type="ECO:0000256" key="1">
    <source>
        <dbReference type="ARBA" id="ARBA00023002"/>
    </source>
</evidence>
<dbReference type="PANTHER" id="PTHR43818:SF11">
    <property type="entry name" value="BCDNA.GH03377"/>
    <property type="match status" value="1"/>
</dbReference>
<feature type="domain" description="Gfo/Idh/MocA-like oxidoreductase N-terminal" evidence="2">
    <location>
        <begin position="3"/>
        <end position="117"/>
    </location>
</feature>
<evidence type="ECO:0000313" key="4">
    <source>
        <dbReference type="EMBL" id="MDE5415581.1"/>
    </source>
</evidence>
<dbReference type="Pfam" id="PF01408">
    <property type="entry name" value="GFO_IDH_MocA"/>
    <property type="match status" value="1"/>
</dbReference>
<gene>
    <name evidence="4" type="ORF">N7Z68_19730</name>
</gene>
<feature type="domain" description="GFO/IDH/MocA-like oxidoreductase" evidence="3">
    <location>
        <begin position="129"/>
        <end position="250"/>
    </location>
</feature>
<dbReference type="RefSeq" id="WP_275120260.1">
    <property type="nucleotide sequence ID" value="NZ_JAOTPO010000018.1"/>
</dbReference>
<dbReference type="InterPro" id="IPR036291">
    <property type="entry name" value="NAD(P)-bd_dom_sf"/>
</dbReference>
<proteinExistence type="predicted"/>
<dbReference type="EMBL" id="JAOTPO010000018">
    <property type="protein sequence ID" value="MDE5415581.1"/>
    <property type="molecule type" value="Genomic_DNA"/>
</dbReference>
<name>A0ABT5VJF2_9BACI</name>
<evidence type="ECO:0000259" key="3">
    <source>
        <dbReference type="Pfam" id="PF22725"/>
    </source>
</evidence>
<dbReference type="SUPFAM" id="SSF51735">
    <property type="entry name" value="NAD(P)-binding Rossmann-fold domains"/>
    <property type="match status" value="1"/>
</dbReference>